<comment type="caution">
    <text evidence="5">The sequence shown here is derived from an EMBL/GenBank/DDBJ whole genome shotgun (WGS) entry which is preliminary data.</text>
</comment>
<name>A0A9W9KL22_9EURO</name>
<gene>
    <name evidence="5" type="ORF">N7456_006008</name>
</gene>
<dbReference type="PANTHER" id="PTHR45862">
    <property type="entry name" value="PROTEIN SGT1 HOMOLOG"/>
    <property type="match status" value="1"/>
</dbReference>
<evidence type="ECO:0000313" key="6">
    <source>
        <dbReference type="Proteomes" id="UP001149165"/>
    </source>
</evidence>
<evidence type="ECO:0000259" key="3">
    <source>
        <dbReference type="PROSITE" id="PS51048"/>
    </source>
</evidence>
<feature type="region of interest" description="Disordered" evidence="2">
    <location>
        <begin position="337"/>
        <end position="405"/>
    </location>
</feature>
<dbReference type="Pfam" id="PF04969">
    <property type="entry name" value="CS"/>
    <property type="match status" value="1"/>
</dbReference>
<dbReference type="CDD" id="cd06466">
    <property type="entry name" value="p23_CS_SGT1_like"/>
    <property type="match status" value="1"/>
</dbReference>
<feature type="compositionally biased region" description="Basic and acidic residues" evidence="2">
    <location>
        <begin position="376"/>
        <end position="387"/>
    </location>
</feature>
<feature type="compositionally biased region" description="Low complexity" evidence="2">
    <location>
        <begin position="339"/>
        <end position="358"/>
    </location>
</feature>
<dbReference type="EMBL" id="JAPQKH010000003">
    <property type="protein sequence ID" value="KAJ5109333.1"/>
    <property type="molecule type" value="Genomic_DNA"/>
</dbReference>
<comment type="similarity">
    <text evidence="1">Belongs to the SGT1 family.</text>
</comment>
<dbReference type="InterPro" id="IPR008978">
    <property type="entry name" value="HSP20-like_chaperone"/>
</dbReference>
<dbReference type="SUPFAM" id="SSF48452">
    <property type="entry name" value="TPR-like"/>
    <property type="match status" value="1"/>
</dbReference>
<dbReference type="AlphaFoldDB" id="A0A9W9KL22"/>
<evidence type="ECO:0000259" key="4">
    <source>
        <dbReference type="PROSITE" id="PS51203"/>
    </source>
</evidence>
<evidence type="ECO:0000256" key="1">
    <source>
        <dbReference type="ARBA" id="ARBA00008509"/>
    </source>
</evidence>
<dbReference type="InterPro" id="IPR007052">
    <property type="entry name" value="CS_dom"/>
</dbReference>
<dbReference type="OrthoDB" id="1898560at2759"/>
<dbReference type="GO" id="GO:0051087">
    <property type="term" value="F:protein-folding chaperone binding"/>
    <property type="evidence" value="ECO:0007669"/>
    <property type="project" value="InterPro"/>
</dbReference>
<feature type="domain" description="CS" evidence="4">
    <location>
        <begin position="236"/>
        <end position="327"/>
    </location>
</feature>
<accession>A0A9W9KL22</accession>
<feature type="domain" description="SGS" evidence="3">
    <location>
        <begin position="353"/>
        <end position="455"/>
    </location>
</feature>
<dbReference type="Gene3D" id="1.25.40.10">
    <property type="entry name" value="Tetratricopeptide repeat domain"/>
    <property type="match status" value="1"/>
</dbReference>
<reference evidence="5" key="2">
    <citation type="journal article" date="2023" name="IMA Fungus">
        <title>Comparative genomic study of the Penicillium genus elucidates a diverse pangenome and 15 lateral gene transfer events.</title>
        <authorList>
            <person name="Petersen C."/>
            <person name="Sorensen T."/>
            <person name="Nielsen M.R."/>
            <person name="Sondergaard T.E."/>
            <person name="Sorensen J.L."/>
            <person name="Fitzpatrick D.A."/>
            <person name="Frisvad J.C."/>
            <person name="Nielsen K.L."/>
        </authorList>
    </citation>
    <scope>NUCLEOTIDE SEQUENCE</scope>
    <source>
        <strain evidence="5">IBT 30069</strain>
    </source>
</reference>
<sequence>MNSAAQGEKALLESNAPLAIQHFTRALSELPRAPSYYIQRSTAYSRLKPADGGPNRTAALQDAETALYLARERQKRELILSAQMRRGITLFQLERYGDAHYLFEQIEAKIAPEDSGVDKMEKFAKATGGGQKKDGFTSQLPIFMIRVRRKLEELPAGDEKRTVSVVEFPTDTRVPTEKELKAEWLRLKAGKSAGPDGGQSAPAGQSAVGGATAPKAAETSSVADEKPAAPVAATAPEKVRHEWYQSQDSVVVTLYVKNVPKDRVETELKDGSVSLQFPLPSGSGYDFTLDPLYASIDTAASKIAVMGTKIEIILKKQTPGQKWSALEGSAHALKLADRPAAPSTSTAPASGPAYPTSSRHGAKDWDKLATSLAAKKSKESKDKKNKDDGDESDADSIDSDFGGDAVDGFFKKLYADADPDTRRAMIKSYVESDGTSLSTNWGEIGTKKTEVYPPN</sequence>
<keyword evidence="6" id="KW-1185">Reference proteome</keyword>
<feature type="region of interest" description="Disordered" evidence="2">
    <location>
        <begin position="190"/>
        <end position="234"/>
    </location>
</feature>
<dbReference type="PROSITE" id="PS51048">
    <property type="entry name" value="SGS"/>
    <property type="match status" value="1"/>
</dbReference>
<protein>
    <recommendedName>
        <fullName evidence="7">SGS-domain-containing protein</fullName>
    </recommendedName>
</protein>
<dbReference type="InterPro" id="IPR011990">
    <property type="entry name" value="TPR-like_helical_dom_sf"/>
</dbReference>
<dbReference type="PROSITE" id="PS51203">
    <property type="entry name" value="CS"/>
    <property type="match status" value="1"/>
</dbReference>
<feature type="compositionally biased region" description="Acidic residues" evidence="2">
    <location>
        <begin position="388"/>
        <end position="398"/>
    </location>
</feature>
<dbReference type="InterPro" id="IPR007699">
    <property type="entry name" value="SGS_dom"/>
</dbReference>
<dbReference type="Gene3D" id="2.60.40.790">
    <property type="match status" value="1"/>
</dbReference>
<evidence type="ECO:0008006" key="7">
    <source>
        <dbReference type="Google" id="ProtNLM"/>
    </source>
</evidence>
<dbReference type="InterPro" id="IPR044563">
    <property type="entry name" value="Sgt1-like"/>
</dbReference>
<evidence type="ECO:0000313" key="5">
    <source>
        <dbReference type="EMBL" id="KAJ5109333.1"/>
    </source>
</evidence>
<dbReference type="Proteomes" id="UP001149165">
    <property type="component" value="Unassembled WGS sequence"/>
</dbReference>
<proteinExistence type="inferred from homology"/>
<dbReference type="SUPFAM" id="SSF49764">
    <property type="entry name" value="HSP20-like chaperones"/>
    <property type="match status" value="1"/>
</dbReference>
<organism evidence="5 6">
    <name type="scientific">Penicillium angulare</name>
    <dbReference type="NCBI Taxonomy" id="116970"/>
    <lineage>
        <taxon>Eukaryota</taxon>
        <taxon>Fungi</taxon>
        <taxon>Dikarya</taxon>
        <taxon>Ascomycota</taxon>
        <taxon>Pezizomycotina</taxon>
        <taxon>Eurotiomycetes</taxon>
        <taxon>Eurotiomycetidae</taxon>
        <taxon>Eurotiales</taxon>
        <taxon>Aspergillaceae</taxon>
        <taxon>Penicillium</taxon>
    </lineage>
</organism>
<dbReference type="Pfam" id="PF05002">
    <property type="entry name" value="SGS"/>
    <property type="match status" value="1"/>
</dbReference>
<evidence type="ECO:0000256" key="2">
    <source>
        <dbReference type="SAM" id="MobiDB-lite"/>
    </source>
</evidence>
<reference evidence="5" key="1">
    <citation type="submission" date="2022-11" db="EMBL/GenBank/DDBJ databases">
        <authorList>
            <person name="Petersen C."/>
        </authorList>
    </citation>
    <scope>NUCLEOTIDE SEQUENCE</scope>
    <source>
        <strain evidence="5">IBT 30069</strain>
    </source>
</reference>